<dbReference type="Proteomes" id="UP001596391">
    <property type="component" value="Unassembled WGS sequence"/>
</dbReference>
<reference evidence="3" key="1">
    <citation type="journal article" date="2019" name="Int. J. Syst. Evol. Microbiol.">
        <title>The Global Catalogue of Microorganisms (GCM) 10K type strain sequencing project: providing services to taxonomists for standard genome sequencing and annotation.</title>
        <authorList>
            <consortium name="The Broad Institute Genomics Platform"/>
            <consortium name="The Broad Institute Genome Sequencing Center for Infectious Disease"/>
            <person name="Wu L."/>
            <person name="Ma J."/>
        </authorList>
    </citation>
    <scope>NUCLEOTIDE SEQUENCE [LARGE SCALE GENOMIC DNA]</scope>
    <source>
        <strain evidence="3">CGMCC 1.16026</strain>
    </source>
</reference>
<accession>A0ABW1ZC08</accession>
<dbReference type="EMBL" id="JBHSWI010000001">
    <property type="protein sequence ID" value="MFC6646979.1"/>
    <property type="molecule type" value="Genomic_DNA"/>
</dbReference>
<protein>
    <submittedName>
        <fullName evidence="2">Uncharacterized protein</fullName>
    </submittedName>
</protein>
<sequence length="334" mass="36214">MPAHSARFTSILTLAAVAALSVTGLSATAQRHSSFTAPPTAPPAAHEAHAAAPATVNPLAPVSSGLGAIEFYPVNFGVPAPQSLARQLTADDERTRRNALTAMGAPPQYTAKDQPTPAPHSLQVEFAPLGTGSESDALVTVELDHHLVTAVLAPDNGGWHRVATLVFPTGYADPNSTPSTFVRTNRSLLDPTKYRAVFHARENQTDGEYQENEAHMRVLNGHAIITISFVSDAKHCETVTPTHRGRPTCELTHRWLQPEPMVPNGPRRFQLVTATGHLTPKEAEIFIARSRYFESTRLREFTCQQFTFSDLHLRYEPTGPNGPCPTTLVGPQAR</sequence>
<gene>
    <name evidence="2" type="ORF">ACFQBQ_15620</name>
</gene>
<name>A0ABW1ZC08_9BACT</name>
<organism evidence="2 3">
    <name type="scientific">Granulicella cerasi</name>
    <dbReference type="NCBI Taxonomy" id="741063"/>
    <lineage>
        <taxon>Bacteria</taxon>
        <taxon>Pseudomonadati</taxon>
        <taxon>Acidobacteriota</taxon>
        <taxon>Terriglobia</taxon>
        <taxon>Terriglobales</taxon>
        <taxon>Acidobacteriaceae</taxon>
        <taxon>Granulicella</taxon>
    </lineage>
</organism>
<dbReference type="RefSeq" id="WP_263371086.1">
    <property type="nucleotide sequence ID" value="NZ_JAGSYD010000002.1"/>
</dbReference>
<keyword evidence="3" id="KW-1185">Reference proteome</keyword>
<comment type="caution">
    <text evidence="2">The sequence shown here is derived from an EMBL/GenBank/DDBJ whole genome shotgun (WGS) entry which is preliminary data.</text>
</comment>
<keyword evidence="1" id="KW-0732">Signal</keyword>
<proteinExistence type="predicted"/>
<evidence type="ECO:0000313" key="2">
    <source>
        <dbReference type="EMBL" id="MFC6646979.1"/>
    </source>
</evidence>
<feature type="chain" id="PRO_5046400127" evidence="1">
    <location>
        <begin position="30"/>
        <end position="334"/>
    </location>
</feature>
<feature type="signal peptide" evidence="1">
    <location>
        <begin position="1"/>
        <end position="29"/>
    </location>
</feature>
<evidence type="ECO:0000313" key="3">
    <source>
        <dbReference type="Proteomes" id="UP001596391"/>
    </source>
</evidence>
<evidence type="ECO:0000256" key="1">
    <source>
        <dbReference type="SAM" id="SignalP"/>
    </source>
</evidence>